<proteinExistence type="predicted"/>
<accession>A0A1I4MFM9</accession>
<feature type="transmembrane region" description="Helical" evidence="1">
    <location>
        <begin position="312"/>
        <end position="331"/>
    </location>
</feature>
<feature type="transmembrane region" description="Helical" evidence="1">
    <location>
        <begin position="423"/>
        <end position="443"/>
    </location>
</feature>
<dbReference type="EMBL" id="FOTS01000033">
    <property type="protein sequence ID" value="SFM01920.1"/>
    <property type="molecule type" value="Genomic_DNA"/>
</dbReference>
<feature type="transmembrane region" description="Helical" evidence="1">
    <location>
        <begin position="337"/>
        <end position="357"/>
    </location>
</feature>
<name>A0A1I4MFM9_9FIRM</name>
<evidence type="ECO:0000313" key="3">
    <source>
        <dbReference type="Proteomes" id="UP000199520"/>
    </source>
</evidence>
<dbReference type="RefSeq" id="WP_090939719.1">
    <property type="nucleotide sequence ID" value="NZ_FOTS01000033.1"/>
</dbReference>
<feature type="transmembrane region" description="Helical" evidence="1">
    <location>
        <begin position="255"/>
        <end position="274"/>
    </location>
</feature>
<protein>
    <submittedName>
        <fullName evidence="2">Oligogalacturonide transporter</fullName>
    </submittedName>
</protein>
<evidence type="ECO:0000313" key="2">
    <source>
        <dbReference type="EMBL" id="SFM01920.1"/>
    </source>
</evidence>
<feature type="transmembrane region" description="Helical" evidence="1">
    <location>
        <begin position="87"/>
        <end position="105"/>
    </location>
</feature>
<dbReference type="InterPro" id="IPR036259">
    <property type="entry name" value="MFS_trans_sf"/>
</dbReference>
<gene>
    <name evidence="2" type="ORF">SAMN04490355_103314</name>
</gene>
<organism evidence="2 3">
    <name type="scientific">Pelosinus propionicus DSM 13327</name>
    <dbReference type="NCBI Taxonomy" id="1123291"/>
    <lineage>
        <taxon>Bacteria</taxon>
        <taxon>Bacillati</taxon>
        <taxon>Bacillota</taxon>
        <taxon>Negativicutes</taxon>
        <taxon>Selenomonadales</taxon>
        <taxon>Sporomusaceae</taxon>
        <taxon>Pelosinus</taxon>
    </lineage>
</organism>
<reference evidence="3" key="1">
    <citation type="submission" date="2016-10" db="EMBL/GenBank/DDBJ databases">
        <authorList>
            <person name="Varghese N."/>
            <person name="Submissions S."/>
        </authorList>
    </citation>
    <scope>NUCLEOTIDE SEQUENCE [LARGE SCALE GENOMIC DNA]</scope>
    <source>
        <strain evidence="3">DSM 13327</strain>
    </source>
</reference>
<feature type="transmembrane region" description="Helical" evidence="1">
    <location>
        <begin position="35"/>
        <end position="66"/>
    </location>
</feature>
<evidence type="ECO:0000256" key="1">
    <source>
        <dbReference type="SAM" id="Phobius"/>
    </source>
</evidence>
<dbReference type="STRING" id="1123291.SAMN04490355_103314"/>
<feature type="transmembrane region" description="Helical" evidence="1">
    <location>
        <begin position="150"/>
        <end position="174"/>
    </location>
</feature>
<feature type="transmembrane region" description="Helical" evidence="1">
    <location>
        <begin position="111"/>
        <end position="129"/>
    </location>
</feature>
<dbReference type="AlphaFoldDB" id="A0A1I4MFM9"/>
<dbReference type="GO" id="GO:0008643">
    <property type="term" value="P:carbohydrate transport"/>
    <property type="evidence" value="ECO:0007669"/>
    <property type="project" value="InterPro"/>
</dbReference>
<keyword evidence="1" id="KW-1133">Transmembrane helix</keyword>
<dbReference type="Proteomes" id="UP000199520">
    <property type="component" value="Unassembled WGS sequence"/>
</dbReference>
<dbReference type="Gene3D" id="1.20.1250.20">
    <property type="entry name" value="MFS general substrate transporter like domains"/>
    <property type="match status" value="1"/>
</dbReference>
<feature type="transmembrane region" description="Helical" evidence="1">
    <location>
        <begin position="280"/>
        <end position="300"/>
    </location>
</feature>
<dbReference type="SUPFAM" id="SSF103473">
    <property type="entry name" value="MFS general substrate transporter"/>
    <property type="match status" value="1"/>
</dbReference>
<dbReference type="OrthoDB" id="9764596at2"/>
<feature type="transmembrane region" description="Helical" evidence="1">
    <location>
        <begin position="378"/>
        <end position="403"/>
    </location>
</feature>
<sequence length="512" mass="56950">MEKPVRELKLINKLGFACYQMSTVTDTLVNAWQMYFYTTFCNISIVMITSVLAASKLISAFLTPVMGSISDNLYKTKFGRRFGRRKALLLISIPFKVLTFPLYWIPDMPTIYYATLLIVTAFVNPLAIVSQGTFAAEMTRTPSERAQLAGLNQVGAAIAGISSSMATVYFFSVFGDKNPMTFFIAAIVYDLVSLVMLVLFYLSVFERPIDETLLQVAQPRPSLLQHFVTIGRDFSSAIKLRAYRLYLGMYLSEQMFRSLAGTINTYFIVFVLMLNPKVVSVSTSMGFVFGIAFLTFHIWLTAKTNGNVTYRLGGIGAIIVLLGFLYLGVVKPAHMEILLITFIVAMNFGKAGLVNAMQYTFAFIPDIDEVMTGRRREGVYSGVSNFLDVLFTTLEVLIVGVLLEATGFVKNSASQPQSTIDALLILYTIVPIIMIIIGIAISFRFRLDRKVHKILAEEVQRLKNGGSKANVSNEAKAVVEDLTGFAYDKCWGNNDLLCCEVKNQPDHSTVVK</sequence>
<dbReference type="PANTHER" id="PTHR11328">
    <property type="entry name" value="MAJOR FACILITATOR SUPERFAMILY DOMAIN-CONTAINING PROTEIN"/>
    <property type="match status" value="1"/>
</dbReference>
<keyword evidence="3" id="KW-1185">Reference proteome</keyword>
<dbReference type="Pfam" id="PF13347">
    <property type="entry name" value="MFS_2"/>
    <property type="match status" value="1"/>
</dbReference>
<dbReference type="GO" id="GO:0015293">
    <property type="term" value="F:symporter activity"/>
    <property type="evidence" value="ECO:0007669"/>
    <property type="project" value="InterPro"/>
</dbReference>
<dbReference type="GO" id="GO:0005886">
    <property type="term" value="C:plasma membrane"/>
    <property type="evidence" value="ECO:0007669"/>
    <property type="project" value="TreeGrafter"/>
</dbReference>
<dbReference type="InterPro" id="IPR039672">
    <property type="entry name" value="MFS_2"/>
</dbReference>
<keyword evidence="1" id="KW-0472">Membrane</keyword>
<keyword evidence="1" id="KW-0812">Transmembrane</keyword>
<dbReference type="PANTHER" id="PTHR11328:SF24">
    <property type="entry name" value="MAJOR FACILITATOR SUPERFAMILY (MFS) PROFILE DOMAIN-CONTAINING PROTEIN"/>
    <property type="match status" value="1"/>
</dbReference>
<feature type="transmembrane region" description="Helical" evidence="1">
    <location>
        <begin position="180"/>
        <end position="202"/>
    </location>
</feature>